<dbReference type="SUPFAM" id="SSF46894">
    <property type="entry name" value="C-terminal effector domain of the bipartite response regulators"/>
    <property type="match status" value="1"/>
</dbReference>
<evidence type="ECO:0000256" key="1">
    <source>
        <dbReference type="ARBA" id="ARBA00023125"/>
    </source>
</evidence>
<keyword evidence="4" id="KW-1185">Reference proteome</keyword>
<dbReference type="CDD" id="cd06170">
    <property type="entry name" value="LuxR_C_like"/>
    <property type="match status" value="1"/>
</dbReference>
<dbReference type="Gene3D" id="1.10.10.10">
    <property type="entry name" value="Winged helix-like DNA-binding domain superfamily/Winged helix DNA-binding domain"/>
    <property type="match status" value="1"/>
</dbReference>
<dbReference type="RefSeq" id="WP_010256756.1">
    <property type="nucleotide sequence ID" value="NZ_JANZKQ010000009.1"/>
</dbReference>
<comment type="caution">
    <text evidence="3">The sequence shown here is derived from an EMBL/GenBank/DDBJ whole genome shotgun (WGS) entry which is preliminary data.</text>
</comment>
<dbReference type="SMART" id="SM00421">
    <property type="entry name" value="HTH_LUXR"/>
    <property type="match status" value="1"/>
</dbReference>
<reference evidence="3 4" key="1">
    <citation type="submission" date="2023-07" db="EMBL/GenBank/DDBJ databases">
        <title>Sorghum-associated microbial communities from plants grown in Nebraska, USA.</title>
        <authorList>
            <person name="Schachtman D."/>
        </authorList>
    </citation>
    <scope>NUCLEOTIDE SEQUENCE [LARGE SCALE GENOMIC DNA]</scope>
    <source>
        <strain evidence="3 4">CC49</strain>
    </source>
</reference>
<dbReference type="PROSITE" id="PS50043">
    <property type="entry name" value="HTH_LUXR_2"/>
    <property type="match status" value="1"/>
</dbReference>
<dbReference type="GeneID" id="66827336"/>
<name>A0ABT9TE63_9GAMM</name>
<sequence length="211" mass="24371">MDVNVVCTDDNYFFRLGISKVIEEALLSDAEVKFLSGFDSHNLRQADFILINVSQWRLYMCQPAYRERKPGSIILVFTDDFGEKIKNPLPFCYQSLLEVSKRDSVRLITEKITKAWLNTQGRVMGYLPSDCLRCEFARITVVQLQVLSFLKKGYSVIQTAKRLDLSVKTIYAHKYNVMRKFALKGDKEFNAFINDVSLLELYKGVINVNEI</sequence>
<dbReference type="Pfam" id="PF00196">
    <property type="entry name" value="GerE"/>
    <property type="match status" value="1"/>
</dbReference>
<proteinExistence type="predicted"/>
<dbReference type="InterPro" id="IPR036388">
    <property type="entry name" value="WH-like_DNA-bd_sf"/>
</dbReference>
<feature type="domain" description="HTH luxR-type" evidence="2">
    <location>
        <begin position="132"/>
        <end position="197"/>
    </location>
</feature>
<evidence type="ECO:0000259" key="2">
    <source>
        <dbReference type="PROSITE" id="PS50043"/>
    </source>
</evidence>
<dbReference type="InterPro" id="IPR000792">
    <property type="entry name" value="Tscrpt_reg_LuxR_C"/>
</dbReference>
<gene>
    <name evidence="3" type="ORF">J2X94_003966</name>
</gene>
<accession>A0ABT9TE63</accession>
<keyword evidence="1 3" id="KW-0238">DNA-binding</keyword>
<dbReference type="InterPro" id="IPR016032">
    <property type="entry name" value="Sig_transdc_resp-reg_C-effctor"/>
</dbReference>
<dbReference type="GO" id="GO:0003677">
    <property type="term" value="F:DNA binding"/>
    <property type="evidence" value="ECO:0007669"/>
    <property type="project" value="UniProtKB-KW"/>
</dbReference>
<dbReference type="PRINTS" id="PR00038">
    <property type="entry name" value="HTHLUXR"/>
</dbReference>
<dbReference type="Proteomes" id="UP001244623">
    <property type="component" value="Unassembled WGS sequence"/>
</dbReference>
<evidence type="ECO:0000313" key="4">
    <source>
        <dbReference type="Proteomes" id="UP001244623"/>
    </source>
</evidence>
<dbReference type="EMBL" id="JAUSSJ010000009">
    <property type="protein sequence ID" value="MDQ0021780.1"/>
    <property type="molecule type" value="Genomic_DNA"/>
</dbReference>
<protein>
    <submittedName>
        <fullName evidence="3">DNA-binding CsgD family transcriptional regulator</fullName>
    </submittedName>
</protein>
<evidence type="ECO:0000313" key="3">
    <source>
        <dbReference type="EMBL" id="MDQ0021780.1"/>
    </source>
</evidence>
<organism evidence="3 4">
    <name type="scientific">[Curtobacterium] plantarum</name>
    <dbReference type="NCBI Taxonomy" id="221276"/>
    <lineage>
        <taxon>Bacteria</taxon>
        <taxon>Pseudomonadati</taxon>
        <taxon>Pseudomonadota</taxon>
        <taxon>Gammaproteobacteria</taxon>
        <taxon>Enterobacterales</taxon>
        <taxon>Erwiniaceae</taxon>
        <taxon>Pantoea</taxon>
    </lineage>
</organism>